<evidence type="ECO:0000256" key="1">
    <source>
        <dbReference type="ARBA" id="ARBA00002667"/>
    </source>
</evidence>
<reference evidence="7 9" key="1">
    <citation type="submission" date="2018-06" db="EMBL/GenBank/DDBJ databases">
        <authorList>
            <consortium name="Pathogen Informatics"/>
            <person name="Doyle S."/>
        </authorList>
    </citation>
    <scope>NUCLEOTIDE SEQUENCE [LARGE SCALE GENOMIC DNA]</scope>
    <source>
        <strain evidence="7 9">NCTC12957</strain>
    </source>
</reference>
<dbReference type="GO" id="GO:0005186">
    <property type="term" value="F:pheromone activity"/>
    <property type="evidence" value="ECO:0007669"/>
    <property type="project" value="UniProtKB-KW"/>
</dbReference>
<keyword evidence="4" id="KW-0964">Secreted</keyword>
<organism evidence="7 9">
    <name type="scientific">Streptococcus acidominimus</name>
    <dbReference type="NCBI Taxonomy" id="1326"/>
    <lineage>
        <taxon>Bacteria</taxon>
        <taxon>Bacillati</taxon>
        <taxon>Bacillota</taxon>
        <taxon>Bacilli</taxon>
        <taxon>Lactobacillales</taxon>
        <taxon>Streptococcaceae</taxon>
        <taxon>Streptococcus</taxon>
    </lineage>
</organism>
<reference evidence="8 10" key="2">
    <citation type="submission" date="2019-03" db="EMBL/GenBank/DDBJ databases">
        <title>Diversity of the mouse oral microbiome.</title>
        <authorList>
            <person name="Joseph S."/>
            <person name="Aduse-Opoku J."/>
            <person name="Curtis M."/>
            <person name="Wade W."/>
            <person name="Hashim A."/>
        </authorList>
    </citation>
    <scope>NUCLEOTIDE SEQUENCE [LARGE SCALE GENOMIC DNA]</scope>
    <source>
        <strain evidence="8 10">HT4</strain>
    </source>
</reference>
<dbReference type="GO" id="GO:0030420">
    <property type="term" value="P:establishment of competence for transformation"/>
    <property type="evidence" value="ECO:0007669"/>
    <property type="project" value="UniProtKB-KW"/>
</dbReference>
<proteinExistence type="inferred from homology"/>
<comment type="subcellular location">
    <subcellularLocation>
        <location evidence="2">Secreted</location>
    </subcellularLocation>
</comment>
<keyword evidence="6" id="KW-0178">Competence</keyword>
<name>A0A380IEG2_STRAI</name>
<comment type="function">
    <text evidence="1">Acts as a pheromone, induces cells to develop competence for genetic transformation.</text>
</comment>
<evidence type="ECO:0000313" key="10">
    <source>
        <dbReference type="Proteomes" id="UP000297747"/>
    </source>
</evidence>
<protein>
    <submittedName>
        <fullName evidence="8">ComC/BlpC family peptide pheromone/bacteriocin</fullName>
    </submittedName>
    <submittedName>
        <fullName evidence="7">Double glycine cleavage site bacteriolysin superfamily</fullName>
    </submittedName>
</protein>
<evidence type="ECO:0000313" key="7">
    <source>
        <dbReference type="EMBL" id="SUN07195.1"/>
    </source>
</evidence>
<evidence type="ECO:0000256" key="3">
    <source>
        <dbReference type="ARBA" id="ARBA00009039"/>
    </source>
</evidence>
<evidence type="ECO:0000256" key="2">
    <source>
        <dbReference type="ARBA" id="ARBA00004613"/>
    </source>
</evidence>
<dbReference type="EMBL" id="SPQA01000004">
    <property type="protein sequence ID" value="TFU31503.1"/>
    <property type="molecule type" value="Genomic_DNA"/>
</dbReference>
<sequence length="51" mass="5907">MDNRQTITSFSELTSSELKHISGGDWWTDFLREIRIRGIGRADSDNKHKIS</sequence>
<evidence type="ECO:0000313" key="8">
    <source>
        <dbReference type="EMBL" id="TFU31503.1"/>
    </source>
</evidence>
<dbReference type="Proteomes" id="UP000255213">
    <property type="component" value="Unassembled WGS sequence"/>
</dbReference>
<dbReference type="Pfam" id="PF03047">
    <property type="entry name" value="ComC"/>
    <property type="match status" value="1"/>
</dbReference>
<comment type="similarity">
    <text evidence="3">Belongs to the ComC family.</text>
</comment>
<dbReference type="NCBIfam" id="TIGR01847">
    <property type="entry name" value="bacteriocin_sig"/>
    <property type="match status" value="1"/>
</dbReference>
<accession>A0A380IEG2</accession>
<dbReference type="OrthoDB" id="2224783at2"/>
<keyword evidence="5" id="KW-0588">Pheromone</keyword>
<dbReference type="InterPro" id="IPR010133">
    <property type="entry name" value="Bacteriocin_signal_seq"/>
</dbReference>
<evidence type="ECO:0000256" key="6">
    <source>
        <dbReference type="ARBA" id="ARBA00023287"/>
    </source>
</evidence>
<dbReference type="InterPro" id="IPR004288">
    <property type="entry name" value="Competence_ComC"/>
</dbReference>
<dbReference type="EMBL" id="UHEN01000001">
    <property type="protein sequence ID" value="SUN07195.1"/>
    <property type="molecule type" value="Genomic_DNA"/>
</dbReference>
<evidence type="ECO:0000256" key="4">
    <source>
        <dbReference type="ARBA" id="ARBA00022525"/>
    </source>
</evidence>
<dbReference type="RefSeq" id="WP_083609393.1">
    <property type="nucleotide sequence ID" value="NZ_CAKOCW010000001.1"/>
</dbReference>
<evidence type="ECO:0000313" key="9">
    <source>
        <dbReference type="Proteomes" id="UP000255213"/>
    </source>
</evidence>
<dbReference type="AlphaFoldDB" id="A0A380IEG2"/>
<dbReference type="Proteomes" id="UP000297747">
    <property type="component" value="Unassembled WGS sequence"/>
</dbReference>
<dbReference type="GO" id="GO:0005576">
    <property type="term" value="C:extracellular region"/>
    <property type="evidence" value="ECO:0007669"/>
    <property type="project" value="UniProtKB-SubCell"/>
</dbReference>
<evidence type="ECO:0000256" key="5">
    <source>
        <dbReference type="ARBA" id="ARBA00023044"/>
    </source>
</evidence>
<gene>
    <name evidence="8" type="ORF">E4U01_01850</name>
    <name evidence="7" type="ORF">NCTC12957_01052</name>
</gene>